<dbReference type="EMBL" id="JBBWWR010000014">
    <property type="protein sequence ID" value="KAK8953225.1"/>
    <property type="molecule type" value="Genomic_DNA"/>
</dbReference>
<keyword evidence="3" id="KW-1185">Reference proteome</keyword>
<gene>
    <name evidence="2" type="ORF">KSP40_PGU009749</name>
</gene>
<evidence type="ECO:0000256" key="1">
    <source>
        <dbReference type="SAM" id="MobiDB-lite"/>
    </source>
</evidence>
<comment type="caution">
    <text evidence="2">The sequence shown here is derived from an EMBL/GenBank/DDBJ whole genome shotgun (WGS) entry which is preliminary data.</text>
</comment>
<accession>A0ABR2LWU8</accession>
<dbReference type="InterPro" id="IPR053284">
    <property type="entry name" value="RGS1-HXK1_interactor"/>
</dbReference>
<dbReference type="PANTHER" id="PTHR34554:SF2">
    <property type="entry name" value="RGS1-HXK1-INTERACTING PROTEIN 1"/>
    <property type="match status" value="1"/>
</dbReference>
<evidence type="ECO:0000313" key="2">
    <source>
        <dbReference type="EMBL" id="KAK8953225.1"/>
    </source>
</evidence>
<proteinExistence type="predicted"/>
<name>A0ABR2LWU8_9ASPA</name>
<protein>
    <submittedName>
        <fullName evidence="2">Uncharacterized protein</fullName>
    </submittedName>
</protein>
<feature type="region of interest" description="Disordered" evidence="1">
    <location>
        <begin position="1"/>
        <end position="22"/>
    </location>
</feature>
<dbReference type="Proteomes" id="UP001412067">
    <property type="component" value="Unassembled WGS sequence"/>
</dbReference>
<dbReference type="PANTHER" id="PTHR34554">
    <property type="entry name" value="RGS1-HXK1-INTERACTING PROTEIN 1"/>
    <property type="match status" value="1"/>
</dbReference>
<reference evidence="2 3" key="1">
    <citation type="journal article" date="2022" name="Nat. Plants">
        <title>Genomes of leafy and leafless Platanthera orchids illuminate the evolution of mycoheterotrophy.</title>
        <authorList>
            <person name="Li M.H."/>
            <person name="Liu K.W."/>
            <person name="Li Z."/>
            <person name="Lu H.C."/>
            <person name="Ye Q.L."/>
            <person name="Zhang D."/>
            <person name="Wang J.Y."/>
            <person name="Li Y.F."/>
            <person name="Zhong Z.M."/>
            <person name="Liu X."/>
            <person name="Yu X."/>
            <person name="Liu D.K."/>
            <person name="Tu X.D."/>
            <person name="Liu B."/>
            <person name="Hao Y."/>
            <person name="Liao X.Y."/>
            <person name="Jiang Y.T."/>
            <person name="Sun W.H."/>
            <person name="Chen J."/>
            <person name="Chen Y.Q."/>
            <person name="Ai Y."/>
            <person name="Zhai J.W."/>
            <person name="Wu S.S."/>
            <person name="Zhou Z."/>
            <person name="Hsiao Y.Y."/>
            <person name="Wu W.L."/>
            <person name="Chen Y.Y."/>
            <person name="Lin Y.F."/>
            <person name="Hsu J.L."/>
            <person name="Li C.Y."/>
            <person name="Wang Z.W."/>
            <person name="Zhao X."/>
            <person name="Zhong W.Y."/>
            <person name="Ma X.K."/>
            <person name="Ma L."/>
            <person name="Huang J."/>
            <person name="Chen G.Z."/>
            <person name="Huang M.Z."/>
            <person name="Huang L."/>
            <person name="Peng D.H."/>
            <person name="Luo Y.B."/>
            <person name="Zou S.Q."/>
            <person name="Chen S.P."/>
            <person name="Lan S."/>
            <person name="Tsai W.C."/>
            <person name="Van de Peer Y."/>
            <person name="Liu Z.J."/>
        </authorList>
    </citation>
    <scope>NUCLEOTIDE SEQUENCE [LARGE SCALE GENOMIC DNA]</scope>
    <source>
        <strain evidence="2">Lor288</strain>
    </source>
</reference>
<evidence type="ECO:0000313" key="3">
    <source>
        <dbReference type="Proteomes" id="UP001412067"/>
    </source>
</evidence>
<sequence length="237" mass="26897">MAPESNSVSPSPPPSSRPAESSDYIQRPVFDSRVSALRSYLSPQENFFWPLQKLQGYYSEIKLQYKVYEDAAVKKVKDGFMVVHEHPVATFGVAIFSGLLLMRGPRRLLWRQTFGRLQSEEAQLLKVDSGLKEIGESVEKLKKDSKNMLLRASFGEEELHRGRIKIRDAGKEIQRLVKSIYKIESQAADLIDGLRVIPGRNAIKLRAEVASLTSDLRQQRHELDKKILQISEHGVPV</sequence>
<organism evidence="2 3">
    <name type="scientific">Platanthera guangdongensis</name>
    <dbReference type="NCBI Taxonomy" id="2320717"/>
    <lineage>
        <taxon>Eukaryota</taxon>
        <taxon>Viridiplantae</taxon>
        <taxon>Streptophyta</taxon>
        <taxon>Embryophyta</taxon>
        <taxon>Tracheophyta</taxon>
        <taxon>Spermatophyta</taxon>
        <taxon>Magnoliopsida</taxon>
        <taxon>Liliopsida</taxon>
        <taxon>Asparagales</taxon>
        <taxon>Orchidaceae</taxon>
        <taxon>Orchidoideae</taxon>
        <taxon>Orchideae</taxon>
        <taxon>Orchidinae</taxon>
        <taxon>Platanthera</taxon>
    </lineage>
</organism>